<evidence type="ECO:0000313" key="3">
    <source>
        <dbReference type="Proteomes" id="UP000267821"/>
    </source>
</evidence>
<dbReference type="OrthoDB" id="5372981at2759"/>
<evidence type="ECO:0000256" key="1">
    <source>
        <dbReference type="SAM" id="MobiDB-lite"/>
    </source>
</evidence>
<feature type="region of interest" description="Disordered" evidence="1">
    <location>
        <begin position="233"/>
        <end position="258"/>
    </location>
</feature>
<dbReference type="EMBL" id="ML121543">
    <property type="protein sequence ID" value="RPB24130.1"/>
    <property type="molecule type" value="Genomic_DNA"/>
</dbReference>
<protein>
    <submittedName>
        <fullName evidence="2">Uncharacterized protein</fullName>
    </submittedName>
</protein>
<accession>A0A3N4LMS1</accession>
<feature type="region of interest" description="Disordered" evidence="1">
    <location>
        <begin position="1"/>
        <end position="153"/>
    </location>
</feature>
<dbReference type="Proteomes" id="UP000267821">
    <property type="component" value="Unassembled WGS sequence"/>
</dbReference>
<evidence type="ECO:0000313" key="2">
    <source>
        <dbReference type="EMBL" id="RPB24130.1"/>
    </source>
</evidence>
<gene>
    <name evidence="2" type="ORF">L211DRAFT_209014</name>
</gene>
<feature type="compositionally biased region" description="Low complexity" evidence="1">
    <location>
        <begin position="15"/>
        <end position="25"/>
    </location>
</feature>
<feature type="compositionally biased region" description="Acidic residues" evidence="1">
    <location>
        <begin position="233"/>
        <end position="245"/>
    </location>
</feature>
<feature type="region of interest" description="Disordered" evidence="1">
    <location>
        <begin position="273"/>
        <end position="325"/>
    </location>
</feature>
<dbReference type="InParanoid" id="A0A3N4LMS1"/>
<organism evidence="2 3">
    <name type="scientific">Terfezia boudieri ATCC MYA-4762</name>
    <dbReference type="NCBI Taxonomy" id="1051890"/>
    <lineage>
        <taxon>Eukaryota</taxon>
        <taxon>Fungi</taxon>
        <taxon>Dikarya</taxon>
        <taxon>Ascomycota</taxon>
        <taxon>Pezizomycotina</taxon>
        <taxon>Pezizomycetes</taxon>
        <taxon>Pezizales</taxon>
        <taxon>Pezizaceae</taxon>
        <taxon>Terfezia</taxon>
    </lineage>
</organism>
<name>A0A3N4LMS1_9PEZI</name>
<feature type="compositionally biased region" description="Polar residues" evidence="1">
    <location>
        <begin position="117"/>
        <end position="133"/>
    </location>
</feature>
<keyword evidence="3" id="KW-1185">Reference proteome</keyword>
<proteinExistence type="predicted"/>
<sequence>MASIADHYSARRAKATAASTSTTDAGLPKSPHPPKTLKRKNAAEESKPSTPFKPPSSLVTSDTEVLDESPISRKRAKVDGTPMAQARSKSARCATPGPLTATPISKPLQYAGHQHGLTRTTAVKQSAMKQSSLPRVIKKEAVPSTPSKPLAVATPLKKETLLASPSKLRPSGAIAKPATIITQPGTPSPVKISLPITAAERVELRAPVFDREKLHNAAANAFSRPFVRFADAEEDEERLVEEEGAGYEGPAASRLPPARSLFDSGVILKPTLLGEKRKAVSQQESPSSEDEHHRLPVPARNKRVRMDIPVSSPSYPRRADCYISK</sequence>
<reference evidence="2 3" key="1">
    <citation type="journal article" date="2018" name="Nat. Ecol. Evol.">
        <title>Pezizomycetes genomes reveal the molecular basis of ectomycorrhizal truffle lifestyle.</title>
        <authorList>
            <person name="Murat C."/>
            <person name="Payen T."/>
            <person name="Noel B."/>
            <person name="Kuo A."/>
            <person name="Morin E."/>
            <person name="Chen J."/>
            <person name="Kohler A."/>
            <person name="Krizsan K."/>
            <person name="Balestrini R."/>
            <person name="Da Silva C."/>
            <person name="Montanini B."/>
            <person name="Hainaut M."/>
            <person name="Levati E."/>
            <person name="Barry K.W."/>
            <person name="Belfiori B."/>
            <person name="Cichocki N."/>
            <person name="Clum A."/>
            <person name="Dockter R.B."/>
            <person name="Fauchery L."/>
            <person name="Guy J."/>
            <person name="Iotti M."/>
            <person name="Le Tacon F."/>
            <person name="Lindquist E.A."/>
            <person name="Lipzen A."/>
            <person name="Malagnac F."/>
            <person name="Mello A."/>
            <person name="Molinier V."/>
            <person name="Miyauchi S."/>
            <person name="Poulain J."/>
            <person name="Riccioni C."/>
            <person name="Rubini A."/>
            <person name="Sitrit Y."/>
            <person name="Splivallo R."/>
            <person name="Traeger S."/>
            <person name="Wang M."/>
            <person name="Zifcakova L."/>
            <person name="Wipf D."/>
            <person name="Zambonelli A."/>
            <person name="Paolocci F."/>
            <person name="Nowrousian M."/>
            <person name="Ottonello S."/>
            <person name="Baldrian P."/>
            <person name="Spatafora J.W."/>
            <person name="Henrissat B."/>
            <person name="Nagy L.G."/>
            <person name="Aury J.M."/>
            <person name="Wincker P."/>
            <person name="Grigoriev I.V."/>
            <person name="Bonfante P."/>
            <person name="Martin F.M."/>
        </authorList>
    </citation>
    <scope>NUCLEOTIDE SEQUENCE [LARGE SCALE GENOMIC DNA]</scope>
    <source>
        <strain evidence="2 3">ATCC MYA-4762</strain>
    </source>
</reference>
<dbReference type="AlphaFoldDB" id="A0A3N4LMS1"/>